<dbReference type="InterPro" id="IPR035398">
    <property type="entry name" value="Bac_rhamnosid_C"/>
</dbReference>
<dbReference type="Gene3D" id="1.50.10.10">
    <property type="match status" value="1"/>
</dbReference>
<protein>
    <recommendedName>
        <fullName evidence="2">alpha-L-rhamnosidase</fullName>
        <ecNumber evidence="2">3.2.1.40</ecNumber>
    </recommendedName>
</protein>
<dbReference type="InterPro" id="IPR016007">
    <property type="entry name" value="Alpha_rhamnosid"/>
</dbReference>
<dbReference type="GO" id="GO:0030596">
    <property type="term" value="F:alpha-L-rhamnosidase activity"/>
    <property type="evidence" value="ECO:0007669"/>
    <property type="project" value="UniProtKB-EC"/>
</dbReference>
<feature type="signal peptide" evidence="4">
    <location>
        <begin position="1"/>
        <end position="22"/>
    </location>
</feature>
<dbReference type="Pfam" id="PF17389">
    <property type="entry name" value="Bac_rhamnosid6H"/>
    <property type="match status" value="1"/>
</dbReference>
<dbReference type="Gene3D" id="2.60.420.10">
    <property type="entry name" value="Maltose phosphorylase, domain 3"/>
    <property type="match status" value="1"/>
</dbReference>
<dbReference type="Pfam" id="PF25788">
    <property type="entry name" value="Ig_Rha78A_N"/>
    <property type="match status" value="1"/>
</dbReference>
<gene>
    <name evidence="9" type="ORF">SAMN04488108_1781</name>
</gene>
<evidence type="ECO:0000256" key="2">
    <source>
        <dbReference type="ARBA" id="ARBA00012652"/>
    </source>
</evidence>
<proteinExistence type="predicted"/>
<accession>A0A1M7ZB02</accession>
<evidence type="ECO:0000259" key="6">
    <source>
        <dbReference type="Pfam" id="PF08531"/>
    </source>
</evidence>
<dbReference type="OrthoDB" id="9815108at2"/>
<evidence type="ECO:0000256" key="4">
    <source>
        <dbReference type="SAM" id="SignalP"/>
    </source>
</evidence>
<organism evidence="9 10">
    <name type="scientific">Algoriphagus zhangzhouensis</name>
    <dbReference type="NCBI Taxonomy" id="1073327"/>
    <lineage>
        <taxon>Bacteria</taxon>
        <taxon>Pseudomonadati</taxon>
        <taxon>Bacteroidota</taxon>
        <taxon>Cytophagia</taxon>
        <taxon>Cytophagales</taxon>
        <taxon>Cyclobacteriaceae</taxon>
        <taxon>Algoriphagus</taxon>
    </lineage>
</organism>
<dbReference type="EC" id="3.2.1.40" evidence="2"/>
<dbReference type="InterPro" id="IPR008928">
    <property type="entry name" value="6-hairpin_glycosidase_sf"/>
</dbReference>
<feature type="domain" description="Bacterial alpha-L-rhamnosidase N-terminal" evidence="6">
    <location>
        <begin position="405"/>
        <end position="565"/>
    </location>
</feature>
<dbReference type="InterPro" id="IPR012341">
    <property type="entry name" value="6hp_glycosidase-like_sf"/>
</dbReference>
<dbReference type="SUPFAM" id="SSF48208">
    <property type="entry name" value="Six-hairpin glycosidases"/>
    <property type="match status" value="1"/>
</dbReference>
<dbReference type="Proteomes" id="UP000184609">
    <property type="component" value="Unassembled WGS sequence"/>
</dbReference>
<evidence type="ECO:0000256" key="1">
    <source>
        <dbReference type="ARBA" id="ARBA00001445"/>
    </source>
</evidence>
<dbReference type="PIRSF" id="PIRSF010631">
    <property type="entry name" value="A-rhamnsds"/>
    <property type="match status" value="1"/>
</dbReference>
<keyword evidence="10" id="KW-1185">Reference proteome</keyword>
<evidence type="ECO:0000313" key="10">
    <source>
        <dbReference type="Proteomes" id="UP000184609"/>
    </source>
</evidence>
<dbReference type="Gene3D" id="2.60.40.10">
    <property type="entry name" value="Immunoglobulins"/>
    <property type="match status" value="1"/>
</dbReference>
<dbReference type="GO" id="GO:0005975">
    <property type="term" value="P:carbohydrate metabolic process"/>
    <property type="evidence" value="ECO:0007669"/>
    <property type="project" value="InterPro"/>
</dbReference>
<evidence type="ECO:0000256" key="3">
    <source>
        <dbReference type="ARBA" id="ARBA00022801"/>
    </source>
</evidence>
<dbReference type="EMBL" id="FRXN01000002">
    <property type="protein sequence ID" value="SHO62012.1"/>
    <property type="molecule type" value="Genomic_DNA"/>
</dbReference>
<dbReference type="AlphaFoldDB" id="A0A1M7ZB02"/>
<feature type="domain" description="Alpha-L-rhamnosidase six-hairpin glycosidase" evidence="7">
    <location>
        <begin position="725"/>
        <end position="1091"/>
    </location>
</feature>
<evidence type="ECO:0000313" key="9">
    <source>
        <dbReference type="EMBL" id="SHO62012.1"/>
    </source>
</evidence>
<reference evidence="10" key="1">
    <citation type="submission" date="2016-12" db="EMBL/GenBank/DDBJ databases">
        <authorList>
            <person name="Varghese N."/>
            <person name="Submissions S."/>
        </authorList>
    </citation>
    <scope>NUCLEOTIDE SEQUENCE [LARGE SCALE GENOMIC DNA]</scope>
    <source>
        <strain evidence="10">DSM 25035</strain>
    </source>
</reference>
<dbReference type="RefSeq" id="WP_073571419.1">
    <property type="nucleotide sequence ID" value="NZ_FRXN01000002.1"/>
</dbReference>
<feature type="domain" description="Alpha-L-rhamnosidase concanavalin-like" evidence="5">
    <location>
        <begin position="610"/>
        <end position="717"/>
    </location>
</feature>
<dbReference type="InterPro" id="IPR008902">
    <property type="entry name" value="Rhamnosid_concanavalin"/>
</dbReference>
<keyword evidence="3" id="KW-0378">Hydrolase</keyword>
<dbReference type="Pfam" id="PF08531">
    <property type="entry name" value="Bac_rhamnosid_N"/>
    <property type="match status" value="1"/>
</dbReference>
<feature type="chain" id="PRO_5012252478" description="alpha-L-rhamnosidase" evidence="4">
    <location>
        <begin position="23"/>
        <end position="1207"/>
    </location>
</feature>
<sequence>MRNLTASFFLLFLIAFASESPAQTDFQITNLKTEYAAKPMGIESTNPRFSWQMDAIGTKRGLSQEAWQIVVKDENDAEVWNSGKVDGSESLGIKYAGKPLQPTTRYYWNLTVWDQDSASSTTESWFETGLMNPGIEAWSGAKWIGGGDEDLNFYSHYLSVFKILYSLQLDQASESKKASFVFGANDSRLMDRNKNIMGVQVGKDESYIRFELDISGINGSAEGLAQLHIFRVGYDKKDSNETPLKSLAIPSEVLNQANQYSKKDFRIETIFGITNIFLGDYNLTQEEKIGQGPFASSGVNLNPIGVGNDYISFPMVGDIGFYVGVGEKAIFSKVEVRNHRFPSNALYQENFNQNYQGIFSPSVSKSDLTSNGLMVSGDGKASLILADPSKNASPMLRTVFTAENKKIEKARLYLTARGIYEMFLNGERVGDDYFDPGLTQYNKTHMYQTFDVTDMIQSGKPNAMGAWLSEGWWSGNITFSGDHWNFFGDRQSLLSKLVVTYSDGSTQEIISDPESWKLFLDGPIRYGSFFQGEVYDGSKESAITGWTKADYDDQKWKSAVEVPLEGTAYVGTFQGRFGPESVSYDDLQIIAQLGNSPKVVKVMKPQSVEEVRPGVFVYDMGQNMVGVPKIQMKNGKAGQEVVLRYAEVRYPDLQEHGEEVGMIMLENIRAALAQDVWKLKGGDETIQPKFTFHGFRFLEITGIDEAIPMDDIEGLVISSIEEINSSYVTSNPLVNRFWENITWSLRGNFLSIPTDTPARNERMGWSGDINVFAKASTYLADADLFLRRHMMAMRDMQGENGRFTDVAPVGGGFGGTLWGSAGIIIPWEVYRQYGDLKILEENYPAMKRYVDFLASKIDPENGILNEGPLGDWLSPENGKNDNTLFWTSYQIYDLEILAKTAELLGKTADAADFWKEREARIEFLNQKYLDKNRKTVKSELVSAGFGAPAPSNESPEGKPMDTQASYAIPLNMQAISEENRPKVEENFFATIERENIDDSGVTRPKYSLMTGFIGTASINEALSTAGRHDLAYNLLQQTNYPGWLYPVINGATTIWERLNSYTVDNGFGGNNSMNSFNHYSFGAVGAWMYNYSLGIQRDPVIPGFKHFILQPTPDPTGQMTFASGYIDTVYGKIESDWKVEGDQLMYKATVPANTSATLYLPSTSVSDISESGKPVDQAKGLKFIKYEDGKAVFEVVSGTYEFGSKLK</sequence>
<dbReference type="STRING" id="1073327.SAMN04488108_1781"/>
<evidence type="ECO:0000259" key="5">
    <source>
        <dbReference type="Pfam" id="PF05592"/>
    </source>
</evidence>
<evidence type="ECO:0000259" key="7">
    <source>
        <dbReference type="Pfam" id="PF17389"/>
    </source>
</evidence>
<comment type="catalytic activity">
    <reaction evidence="1">
        <text>Hydrolysis of terminal non-reducing alpha-L-rhamnose residues in alpha-L-rhamnosides.</text>
        <dbReference type="EC" id="3.2.1.40"/>
    </reaction>
</comment>
<dbReference type="Gene3D" id="2.60.120.260">
    <property type="entry name" value="Galactose-binding domain-like"/>
    <property type="match status" value="2"/>
</dbReference>
<dbReference type="InterPro" id="IPR013783">
    <property type="entry name" value="Ig-like_fold"/>
</dbReference>
<dbReference type="PANTHER" id="PTHR33307">
    <property type="entry name" value="ALPHA-RHAMNOSIDASE (EUROFUNG)"/>
    <property type="match status" value="1"/>
</dbReference>
<keyword evidence="4" id="KW-0732">Signal</keyword>
<dbReference type="Pfam" id="PF17390">
    <property type="entry name" value="Bac_rhamnosid_C"/>
    <property type="match status" value="1"/>
</dbReference>
<dbReference type="InterPro" id="IPR035396">
    <property type="entry name" value="Bac_rhamnosid6H"/>
</dbReference>
<evidence type="ECO:0000259" key="8">
    <source>
        <dbReference type="Pfam" id="PF17390"/>
    </source>
</evidence>
<feature type="domain" description="Alpha-L-rhamnosidase C-terminal" evidence="8">
    <location>
        <begin position="1094"/>
        <end position="1172"/>
    </location>
</feature>
<dbReference type="Pfam" id="PF05592">
    <property type="entry name" value="Bac_rhamnosid"/>
    <property type="match status" value="1"/>
</dbReference>
<dbReference type="PANTHER" id="PTHR33307:SF6">
    <property type="entry name" value="ALPHA-RHAMNOSIDASE (EUROFUNG)-RELATED"/>
    <property type="match status" value="1"/>
</dbReference>
<dbReference type="InterPro" id="IPR013737">
    <property type="entry name" value="Bac_rhamnosid_N"/>
</dbReference>
<name>A0A1M7ZB02_9BACT</name>